<dbReference type="PANTHER" id="PTHR30093">
    <property type="entry name" value="GENERAL SECRETION PATHWAY PROTEIN G"/>
    <property type="match status" value="1"/>
</dbReference>
<feature type="transmembrane region" description="Helical" evidence="1">
    <location>
        <begin position="12"/>
        <end position="33"/>
    </location>
</feature>
<dbReference type="InterPro" id="IPR045584">
    <property type="entry name" value="Pilin-like"/>
</dbReference>
<evidence type="ECO:0000313" key="4">
    <source>
        <dbReference type="Proteomes" id="UP000607645"/>
    </source>
</evidence>
<keyword evidence="1" id="KW-0812">Transmembrane</keyword>
<evidence type="ECO:0000313" key="3">
    <source>
        <dbReference type="EMBL" id="MBC5738071.1"/>
    </source>
</evidence>
<dbReference type="Pfam" id="PF07963">
    <property type="entry name" value="N_methyl"/>
    <property type="match status" value="1"/>
</dbReference>
<sequence length="262" mass="29451">MKNCRERRGFTLAELLVVIAIIGVLAAIAIPVFSAATRRAEEAACLSNRTSLAHQLIYEQMGSDAVLTRNELQEIADESGIKCPSGEVYKITASGEGNLQITVNCRLHSQTIPQQVTDAYQDLLNKNPKETNDDLRKTFYEQNGNAWPILRVDGTDYYIQPYYNTGDTNRRPLIYATLAVPECELKGKWQWAARFIYEPDEQRWYQCMNWAGTGQDSWAVGGSTVEQILERVHGNNPNTGRPYFTPYTGSYEELPATPSEGN</sequence>
<evidence type="ECO:0000256" key="1">
    <source>
        <dbReference type="SAM" id="Phobius"/>
    </source>
</evidence>
<dbReference type="AlphaFoldDB" id="A0A8J6JEG6"/>
<protein>
    <submittedName>
        <fullName evidence="3">Prepilin-type N-terminal cleavage/methylation domain-containing protein</fullName>
    </submittedName>
</protein>
<dbReference type="InterPro" id="IPR040599">
    <property type="entry name" value="PilJ_C"/>
</dbReference>
<keyword evidence="1" id="KW-0472">Membrane</keyword>
<feature type="domain" description="Pilin PilJ C-terminal" evidence="2">
    <location>
        <begin position="129"/>
        <end position="209"/>
    </location>
</feature>
<keyword evidence="1" id="KW-1133">Transmembrane helix</keyword>
<evidence type="ECO:0000259" key="2">
    <source>
        <dbReference type="Pfam" id="PF18223"/>
    </source>
</evidence>
<comment type="caution">
    <text evidence="3">The sequence shown here is derived from an EMBL/GenBank/DDBJ whole genome shotgun (WGS) entry which is preliminary data.</text>
</comment>
<dbReference type="EMBL" id="JACOPQ010000012">
    <property type="protein sequence ID" value="MBC5738071.1"/>
    <property type="molecule type" value="Genomic_DNA"/>
</dbReference>
<dbReference type="Gene3D" id="3.30.1690.20">
    <property type="match status" value="1"/>
</dbReference>
<dbReference type="Pfam" id="PF18223">
    <property type="entry name" value="PilJ_C"/>
    <property type="match status" value="1"/>
</dbReference>
<reference evidence="3" key="1">
    <citation type="submission" date="2020-08" db="EMBL/GenBank/DDBJ databases">
        <title>Genome public.</title>
        <authorList>
            <person name="Liu C."/>
            <person name="Sun Q."/>
        </authorList>
    </citation>
    <scope>NUCLEOTIDE SEQUENCE</scope>
    <source>
        <strain evidence="3">NSJ-52</strain>
    </source>
</reference>
<name>A0A8J6JEG6_9FIRM</name>
<accession>A0A8J6JEG6</accession>
<dbReference type="Proteomes" id="UP000607645">
    <property type="component" value="Unassembled WGS sequence"/>
</dbReference>
<dbReference type="SUPFAM" id="SSF54523">
    <property type="entry name" value="Pili subunits"/>
    <property type="match status" value="1"/>
</dbReference>
<organism evidence="3 4">
    <name type="scientific">Lawsonibacter faecis</name>
    <dbReference type="NCBI Taxonomy" id="2763052"/>
    <lineage>
        <taxon>Bacteria</taxon>
        <taxon>Bacillati</taxon>
        <taxon>Bacillota</taxon>
        <taxon>Clostridia</taxon>
        <taxon>Eubacteriales</taxon>
        <taxon>Oscillospiraceae</taxon>
        <taxon>Lawsonibacter</taxon>
    </lineage>
</organism>
<dbReference type="InterPro" id="IPR012902">
    <property type="entry name" value="N_methyl_site"/>
</dbReference>
<gene>
    <name evidence="3" type="ORF">H8S62_13745</name>
</gene>
<dbReference type="RefSeq" id="WP_186919868.1">
    <property type="nucleotide sequence ID" value="NZ_JACOPQ010000012.1"/>
</dbReference>
<proteinExistence type="predicted"/>
<keyword evidence="4" id="KW-1185">Reference proteome</keyword>
<dbReference type="NCBIfam" id="TIGR02532">
    <property type="entry name" value="IV_pilin_GFxxxE"/>
    <property type="match status" value="1"/>
</dbReference>